<feature type="domain" description="Gfo/Idh/MocA-like oxidoreductase bacterial type C-terminal" evidence="3">
    <location>
        <begin position="364"/>
        <end position="450"/>
    </location>
</feature>
<dbReference type="EMBL" id="BMWP01000008">
    <property type="protein sequence ID" value="GGW30739.1"/>
    <property type="molecule type" value="Genomic_DNA"/>
</dbReference>
<keyword evidence="1" id="KW-0472">Membrane</keyword>
<gene>
    <name evidence="4" type="ORF">GCM10007383_14950</name>
</gene>
<dbReference type="Proteomes" id="UP000634668">
    <property type="component" value="Unassembled WGS sequence"/>
</dbReference>
<dbReference type="Gene3D" id="3.40.50.720">
    <property type="entry name" value="NAD(P)-binding Rossmann-like Domain"/>
    <property type="match status" value="1"/>
</dbReference>
<dbReference type="SUPFAM" id="SSF55347">
    <property type="entry name" value="Glyceraldehyde-3-phosphate dehydrogenase-like, C-terminal domain"/>
    <property type="match status" value="1"/>
</dbReference>
<feature type="domain" description="Gfo/Idh/MocA-like oxidoreductase bacterial type C-terminal" evidence="3">
    <location>
        <begin position="179"/>
        <end position="269"/>
    </location>
</feature>
<dbReference type="PANTHER" id="PTHR43818">
    <property type="entry name" value="BCDNA.GH03377"/>
    <property type="match status" value="1"/>
</dbReference>
<proteinExistence type="predicted"/>
<evidence type="ECO:0000259" key="3">
    <source>
        <dbReference type="Pfam" id="PF19051"/>
    </source>
</evidence>
<keyword evidence="1" id="KW-0812">Transmembrane</keyword>
<feature type="transmembrane region" description="Helical" evidence="1">
    <location>
        <begin position="12"/>
        <end position="31"/>
    </location>
</feature>
<dbReference type="PANTHER" id="PTHR43818:SF5">
    <property type="entry name" value="OXIDOREDUCTASE FAMILY PROTEIN"/>
    <property type="match status" value="1"/>
</dbReference>
<comment type="caution">
    <text evidence="4">The sequence shown here is derived from an EMBL/GenBank/DDBJ whole genome shotgun (WGS) entry which is preliminary data.</text>
</comment>
<evidence type="ECO:0000313" key="5">
    <source>
        <dbReference type="Proteomes" id="UP000634668"/>
    </source>
</evidence>
<dbReference type="InterPro" id="IPR036291">
    <property type="entry name" value="NAD(P)-bd_dom_sf"/>
</dbReference>
<dbReference type="Pfam" id="PF19051">
    <property type="entry name" value="GFO_IDH_MocA_C2"/>
    <property type="match status" value="2"/>
</dbReference>
<sequence>MDQKIFNINRRNFIKGATASMVLSSFGAYGFDLMHRNRPWRVGLIGTGWYGKSDLFRLMQVTQVNVVSICDVDNKLLTEAAALISQRQQSKKTPRMYRDYRKMLAERDLDIVIIGTPDHWHALQTIEALKSGAHVYVQKPISTDVVEGEAMVAAARKYNRIVQVGTQRKSTPHLIEAKKNIVDAGLLGKVSHVEMCCYYHMRANDNPPLQPIPDFLDYEMWTGPAPLRPYDGLPHRRWWRAFMEYGNGITGDMCVHMLDTVRWMLELDWPKKISATGGIYVQKEGKSNIADTQTAIFEFEELNCVWQHRTWGTPADPEYPWAFKLYGEKGTLMGSTMKYDFIPHGDGEKIHRDVIYEKEKYPEDLTEKDIELNAAPATRLHMLDFLAAIDQNTLPIADIREGHISTASCILANLSMATGRPLIYDPNKIIVVNDEEATALLQREYRAPWTHPHPKDFL</sequence>
<dbReference type="AlphaFoldDB" id="A0A918ITV1"/>
<feature type="domain" description="Gfo/Idh/MocA-like oxidoreductase N-terminal" evidence="2">
    <location>
        <begin position="41"/>
        <end position="165"/>
    </location>
</feature>
<keyword evidence="1" id="KW-1133">Transmembrane helix</keyword>
<organism evidence="4 5">
    <name type="scientific">Arenibacter certesii</name>
    <dbReference type="NCBI Taxonomy" id="228955"/>
    <lineage>
        <taxon>Bacteria</taxon>
        <taxon>Pseudomonadati</taxon>
        <taxon>Bacteroidota</taxon>
        <taxon>Flavobacteriia</taxon>
        <taxon>Flavobacteriales</taxon>
        <taxon>Flavobacteriaceae</taxon>
        <taxon>Arenibacter</taxon>
    </lineage>
</organism>
<protein>
    <submittedName>
        <fullName evidence="4">Oxidoreductase</fullName>
    </submittedName>
</protein>
<reference evidence="4" key="2">
    <citation type="submission" date="2020-09" db="EMBL/GenBank/DDBJ databases">
        <authorList>
            <person name="Sun Q."/>
            <person name="Kim S."/>
        </authorList>
    </citation>
    <scope>NUCLEOTIDE SEQUENCE</scope>
    <source>
        <strain evidence="4">KCTC 12113</strain>
    </source>
</reference>
<accession>A0A918ITV1</accession>
<evidence type="ECO:0000256" key="1">
    <source>
        <dbReference type="SAM" id="Phobius"/>
    </source>
</evidence>
<dbReference type="GO" id="GO:0000166">
    <property type="term" value="F:nucleotide binding"/>
    <property type="evidence" value="ECO:0007669"/>
    <property type="project" value="InterPro"/>
</dbReference>
<dbReference type="SUPFAM" id="SSF51735">
    <property type="entry name" value="NAD(P)-binding Rossmann-fold domains"/>
    <property type="match status" value="1"/>
</dbReference>
<dbReference type="Pfam" id="PF01408">
    <property type="entry name" value="GFO_IDH_MocA"/>
    <property type="match status" value="1"/>
</dbReference>
<name>A0A918ITV1_9FLAO</name>
<reference evidence="4" key="1">
    <citation type="journal article" date="2014" name="Int. J. Syst. Evol. Microbiol.">
        <title>Complete genome sequence of Corynebacterium casei LMG S-19264T (=DSM 44701T), isolated from a smear-ripened cheese.</title>
        <authorList>
            <consortium name="US DOE Joint Genome Institute (JGI-PGF)"/>
            <person name="Walter F."/>
            <person name="Albersmeier A."/>
            <person name="Kalinowski J."/>
            <person name="Ruckert C."/>
        </authorList>
    </citation>
    <scope>NUCLEOTIDE SEQUENCE</scope>
    <source>
        <strain evidence="4">KCTC 12113</strain>
    </source>
</reference>
<evidence type="ECO:0000259" key="2">
    <source>
        <dbReference type="Pfam" id="PF01408"/>
    </source>
</evidence>
<keyword evidence="5" id="KW-1185">Reference proteome</keyword>
<dbReference type="InterPro" id="IPR043906">
    <property type="entry name" value="Gfo/Idh/MocA_OxRdtase_bact_C"/>
</dbReference>
<dbReference type="Gene3D" id="3.30.360.10">
    <property type="entry name" value="Dihydrodipicolinate Reductase, domain 2"/>
    <property type="match status" value="1"/>
</dbReference>
<evidence type="ECO:0000313" key="4">
    <source>
        <dbReference type="EMBL" id="GGW30739.1"/>
    </source>
</evidence>
<dbReference type="InterPro" id="IPR050463">
    <property type="entry name" value="Gfo/Idh/MocA_oxidrdct_glycsds"/>
</dbReference>
<dbReference type="RefSeq" id="WP_026812790.1">
    <property type="nucleotide sequence ID" value="NZ_BMWP01000008.1"/>
</dbReference>
<dbReference type="InterPro" id="IPR000683">
    <property type="entry name" value="Gfo/Idh/MocA-like_OxRdtase_N"/>
</dbReference>